<dbReference type="EMBL" id="JAIWYP010000007">
    <property type="protein sequence ID" value="KAH3791824.1"/>
    <property type="molecule type" value="Genomic_DNA"/>
</dbReference>
<sequence>MTVRSNLNSKASPKIFGSVFYREFTSKDRLSNDISSNRFPNRLNCLNITSDPATIPLTMFLRVGYAVYREKVVICV</sequence>
<keyword evidence="2" id="KW-1185">Reference proteome</keyword>
<gene>
    <name evidence="1" type="ORF">DPMN_145314</name>
</gene>
<evidence type="ECO:0000313" key="2">
    <source>
        <dbReference type="Proteomes" id="UP000828390"/>
    </source>
</evidence>
<organism evidence="1 2">
    <name type="scientific">Dreissena polymorpha</name>
    <name type="common">Zebra mussel</name>
    <name type="synonym">Mytilus polymorpha</name>
    <dbReference type="NCBI Taxonomy" id="45954"/>
    <lineage>
        <taxon>Eukaryota</taxon>
        <taxon>Metazoa</taxon>
        <taxon>Spiralia</taxon>
        <taxon>Lophotrochozoa</taxon>
        <taxon>Mollusca</taxon>
        <taxon>Bivalvia</taxon>
        <taxon>Autobranchia</taxon>
        <taxon>Heteroconchia</taxon>
        <taxon>Euheterodonta</taxon>
        <taxon>Imparidentia</taxon>
        <taxon>Neoheterodontei</taxon>
        <taxon>Myida</taxon>
        <taxon>Dreissenoidea</taxon>
        <taxon>Dreissenidae</taxon>
        <taxon>Dreissena</taxon>
    </lineage>
</organism>
<dbReference type="AlphaFoldDB" id="A0A9D4J0X5"/>
<protein>
    <submittedName>
        <fullName evidence="1">Uncharacterized protein</fullName>
    </submittedName>
</protein>
<proteinExistence type="predicted"/>
<dbReference type="Proteomes" id="UP000828390">
    <property type="component" value="Unassembled WGS sequence"/>
</dbReference>
<accession>A0A9D4J0X5</accession>
<comment type="caution">
    <text evidence="1">The sequence shown here is derived from an EMBL/GenBank/DDBJ whole genome shotgun (WGS) entry which is preliminary data.</text>
</comment>
<reference evidence="1" key="2">
    <citation type="submission" date="2020-11" db="EMBL/GenBank/DDBJ databases">
        <authorList>
            <person name="McCartney M.A."/>
            <person name="Auch B."/>
            <person name="Kono T."/>
            <person name="Mallez S."/>
            <person name="Becker A."/>
            <person name="Gohl D.M."/>
            <person name="Silverstein K.A.T."/>
            <person name="Koren S."/>
            <person name="Bechman K.B."/>
            <person name="Herman A."/>
            <person name="Abrahante J.E."/>
            <person name="Garbe J."/>
        </authorList>
    </citation>
    <scope>NUCLEOTIDE SEQUENCE</scope>
    <source>
        <strain evidence="1">Duluth1</strain>
        <tissue evidence="1">Whole animal</tissue>
    </source>
</reference>
<reference evidence="1" key="1">
    <citation type="journal article" date="2019" name="bioRxiv">
        <title>The Genome of the Zebra Mussel, Dreissena polymorpha: A Resource for Invasive Species Research.</title>
        <authorList>
            <person name="McCartney M.A."/>
            <person name="Auch B."/>
            <person name="Kono T."/>
            <person name="Mallez S."/>
            <person name="Zhang Y."/>
            <person name="Obille A."/>
            <person name="Becker A."/>
            <person name="Abrahante J.E."/>
            <person name="Garbe J."/>
            <person name="Badalamenti J.P."/>
            <person name="Herman A."/>
            <person name="Mangelson H."/>
            <person name="Liachko I."/>
            <person name="Sullivan S."/>
            <person name="Sone E.D."/>
            <person name="Koren S."/>
            <person name="Silverstein K.A.T."/>
            <person name="Beckman K.B."/>
            <person name="Gohl D.M."/>
        </authorList>
    </citation>
    <scope>NUCLEOTIDE SEQUENCE</scope>
    <source>
        <strain evidence="1">Duluth1</strain>
        <tissue evidence="1">Whole animal</tissue>
    </source>
</reference>
<name>A0A9D4J0X5_DREPO</name>
<evidence type="ECO:0000313" key="1">
    <source>
        <dbReference type="EMBL" id="KAH3791824.1"/>
    </source>
</evidence>